<reference evidence="2 3" key="1">
    <citation type="journal article" date="2016" name="BMC Genomics">
        <title>Genome sequencing and secondary metabolism of the postharvest pathogen Penicillium griseofulvum.</title>
        <authorList>
            <person name="Banani H."/>
            <person name="Marcet-Houben M."/>
            <person name="Ballester A.R."/>
            <person name="Abbruscato P."/>
            <person name="Gonzalez-Candelas L."/>
            <person name="Gabaldon T."/>
            <person name="Spadaro D."/>
        </authorList>
    </citation>
    <scope>NUCLEOTIDE SEQUENCE [LARGE SCALE GENOMIC DNA]</scope>
    <source>
        <strain evidence="2 3">PG3</strain>
    </source>
</reference>
<sequence length="377" mass="42405">MDTFQQHIEDHEANRAMIKNPIFFWKVTSHFGEFSQWHRSEFVCDDEKFSTAEQYMMYKKALMFGDTRMSERILCSSSASPRKHKSMGRMVANFDPDIWESRNMNVVINANYCKFTQDAHLMEILLGTADSLIIEASPTDRVWGIGFDSAHAMENVGRWGQNRLGRSLMSVRSMVRDVLTRMPTGMRSRVPVDIPVVAICYRCISTTAITPSTGNNIRSEASLMITTCSDCMKTHVLSTGIVDRNTLAIIMELLPSETKTLVNSEMILSKTPYMIIHPDVLALLDISSCTLSDLQLPPEDDLDPGLRIHPGEMLRHLTQPPKTIVETNKFASGAIYMSTVRSVITKYAGRNSKFMSVVCMGRQTNYTSSFANINAVG</sequence>
<keyword evidence="3" id="KW-1185">Reference proteome</keyword>
<comment type="caution">
    <text evidence="2">The sequence shown here is derived from an EMBL/GenBank/DDBJ whole genome shotgun (WGS) entry which is preliminary data.</text>
</comment>
<dbReference type="GeneID" id="63706246"/>
<dbReference type="NCBIfam" id="TIGR02464">
    <property type="entry name" value="ribofla_fusion"/>
    <property type="match status" value="1"/>
</dbReference>
<dbReference type="EMBL" id="LHQR01000065">
    <property type="protein sequence ID" value="KXG49363.1"/>
    <property type="molecule type" value="Genomic_DNA"/>
</dbReference>
<dbReference type="AlphaFoldDB" id="A0A135LK67"/>
<dbReference type="InterPro" id="IPR037238">
    <property type="entry name" value="YbiA-like_sf"/>
</dbReference>
<dbReference type="STRING" id="5078.A0A135LK67"/>
<gene>
    <name evidence="2" type="ORF">PGRI_032330</name>
</gene>
<protein>
    <recommendedName>
        <fullName evidence="1">NADAR domain-containing protein</fullName>
    </recommendedName>
</protein>
<evidence type="ECO:0000313" key="3">
    <source>
        <dbReference type="Proteomes" id="UP000070168"/>
    </source>
</evidence>
<organism evidence="2 3">
    <name type="scientific">Penicillium patulum</name>
    <name type="common">Penicillium griseofulvum</name>
    <dbReference type="NCBI Taxonomy" id="5078"/>
    <lineage>
        <taxon>Eukaryota</taxon>
        <taxon>Fungi</taxon>
        <taxon>Dikarya</taxon>
        <taxon>Ascomycota</taxon>
        <taxon>Pezizomycotina</taxon>
        <taxon>Eurotiomycetes</taxon>
        <taxon>Eurotiomycetidae</taxon>
        <taxon>Eurotiales</taxon>
        <taxon>Aspergillaceae</taxon>
        <taxon>Penicillium</taxon>
    </lineage>
</organism>
<evidence type="ECO:0000313" key="2">
    <source>
        <dbReference type="EMBL" id="KXG49363.1"/>
    </source>
</evidence>
<name>A0A135LK67_PENPA</name>
<dbReference type="RefSeq" id="XP_040647899.1">
    <property type="nucleotide sequence ID" value="XM_040790946.1"/>
</dbReference>
<feature type="domain" description="NADAR" evidence="1">
    <location>
        <begin position="23"/>
        <end position="175"/>
    </location>
</feature>
<dbReference type="InterPro" id="IPR012816">
    <property type="entry name" value="NADAR"/>
</dbReference>
<evidence type="ECO:0000259" key="1">
    <source>
        <dbReference type="Pfam" id="PF08719"/>
    </source>
</evidence>
<dbReference type="OMA" id="MSERILC"/>
<dbReference type="Pfam" id="PF08719">
    <property type="entry name" value="NADAR"/>
    <property type="match status" value="1"/>
</dbReference>
<dbReference type="Gene3D" id="1.10.357.40">
    <property type="entry name" value="YbiA-like"/>
    <property type="match status" value="1"/>
</dbReference>
<proteinExistence type="predicted"/>
<dbReference type="SUPFAM" id="SSF143990">
    <property type="entry name" value="YbiA-like"/>
    <property type="match status" value="1"/>
</dbReference>
<accession>A0A135LK67</accession>
<dbReference type="Proteomes" id="UP000070168">
    <property type="component" value="Unassembled WGS sequence"/>
</dbReference>
<dbReference type="OrthoDB" id="206452at2759"/>
<dbReference type="CDD" id="cd15457">
    <property type="entry name" value="NADAR"/>
    <property type="match status" value="1"/>
</dbReference>